<gene>
    <name evidence="3" type="ORF">FHX53_001358</name>
</gene>
<accession>A0A839E9C2</accession>
<dbReference type="PANTHER" id="PTHR31616">
    <property type="entry name" value="TREHALASE"/>
    <property type="match status" value="1"/>
</dbReference>
<protein>
    <submittedName>
        <fullName evidence="3">GH15 family glucan-1,4-alpha-glucosidase</fullName>
    </submittedName>
</protein>
<name>A0A839E9C2_9MICO</name>
<dbReference type="SUPFAM" id="SSF48208">
    <property type="entry name" value="Six-hairpin glycosidases"/>
    <property type="match status" value="1"/>
</dbReference>
<comment type="caution">
    <text evidence="3">The sequence shown here is derived from an EMBL/GenBank/DDBJ whole genome shotgun (WGS) entry which is preliminary data.</text>
</comment>
<dbReference type="Proteomes" id="UP000585905">
    <property type="component" value="Unassembled WGS sequence"/>
</dbReference>
<evidence type="ECO:0000259" key="1">
    <source>
        <dbReference type="Pfam" id="PF00723"/>
    </source>
</evidence>
<dbReference type="GO" id="GO:0005975">
    <property type="term" value="P:carbohydrate metabolic process"/>
    <property type="evidence" value="ECO:0007669"/>
    <property type="project" value="InterPro"/>
</dbReference>
<feature type="domain" description="Trehalase-like N-terminal" evidence="2">
    <location>
        <begin position="3"/>
        <end position="126"/>
    </location>
</feature>
<dbReference type="Gene3D" id="1.50.10.10">
    <property type="match status" value="1"/>
</dbReference>
<evidence type="ECO:0000259" key="2">
    <source>
        <dbReference type="Pfam" id="PF19291"/>
    </source>
</evidence>
<dbReference type="InterPro" id="IPR008928">
    <property type="entry name" value="6-hairpin_glycosidase_sf"/>
</dbReference>
<keyword evidence="4" id="KW-1185">Reference proteome</keyword>
<reference evidence="3 4" key="1">
    <citation type="submission" date="2020-07" db="EMBL/GenBank/DDBJ databases">
        <title>Sequencing the genomes of 1000 actinobacteria strains.</title>
        <authorList>
            <person name="Klenk H.-P."/>
        </authorList>
    </citation>
    <scope>NUCLEOTIDE SEQUENCE [LARGE SCALE GENOMIC DNA]</scope>
    <source>
        <strain evidence="3 4">DSM 19663</strain>
    </source>
</reference>
<dbReference type="PANTHER" id="PTHR31616:SF0">
    <property type="entry name" value="GLUCAN 1,4-ALPHA-GLUCOSIDASE"/>
    <property type="match status" value="1"/>
</dbReference>
<dbReference type="InterPro" id="IPR011613">
    <property type="entry name" value="GH15-like"/>
</dbReference>
<sequence length="601" mass="67118">MPAPIEDYAVIGDCHTAALISRQGAIDWLCLPRFDSASMFGALLGTEEHGQWLLRPIGAVECAERHYEEDTLVLVTRWRSPTGEIEVIDAMPHGDRRADLVRRVRGISGEVAVEQLLRIRFDYASAMPWMRQGGTDEHPALVAIAGPDAVVVRGPRFRAVDHAHRAEFVVREGETVDTVLTWFPAHRVAPEPLDIDGQLDRTREWWRDWASTCAAPGAYDEHVRRSLLVLRALTHEDTGGIVAAPTTSLPEDMGGSRNWDYRYVWLRDAALTLEALMLHGYQTGAAEWRAWLLRAIAGDPQDLQIMYGLSGERRLTEYELDSLPGYRGSAPVRIGNGAYTQFQGDIFGEVLIALDRARDLGIEEDEFSWALQTELLKHAEKHLDRRDNGIWEIRGPHRTFTHSRAMLWAAFDRGAHAVRVHGLSGDAERWEALRDGLREEIMRNGVSEGGWFVQHYETEEVDASLLQLAHIGFVAYDDPRMLATVARIEETLLRGGLPLRYRTESGIDGLPGDEHPFLACAFWLVENYARGGRLDDGVALMDRLVGLANDVGLLAEEYDVDDERHMGNTPQALSHLALVRAADAIATERKRVSPAGAGRAS</sequence>
<dbReference type="AlphaFoldDB" id="A0A839E9C2"/>
<dbReference type="Pfam" id="PF19291">
    <property type="entry name" value="TREH_N"/>
    <property type="match status" value="1"/>
</dbReference>
<dbReference type="Pfam" id="PF00723">
    <property type="entry name" value="Glyco_hydro_15"/>
    <property type="match status" value="1"/>
</dbReference>
<dbReference type="InterPro" id="IPR045582">
    <property type="entry name" value="Trehalase-like_N"/>
</dbReference>
<dbReference type="EMBL" id="JACGWX010000002">
    <property type="protein sequence ID" value="MBA8847773.1"/>
    <property type="molecule type" value="Genomic_DNA"/>
</dbReference>
<organism evidence="3 4">
    <name type="scientific">Microcella alkalica</name>
    <dbReference type="NCBI Taxonomy" id="355930"/>
    <lineage>
        <taxon>Bacteria</taxon>
        <taxon>Bacillati</taxon>
        <taxon>Actinomycetota</taxon>
        <taxon>Actinomycetes</taxon>
        <taxon>Micrococcales</taxon>
        <taxon>Microbacteriaceae</taxon>
        <taxon>Microcella</taxon>
    </lineage>
</organism>
<evidence type="ECO:0000313" key="3">
    <source>
        <dbReference type="EMBL" id="MBA8847773.1"/>
    </source>
</evidence>
<dbReference type="InterPro" id="IPR012341">
    <property type="entry name" value="6hp_glycosidase-like_sf"/>
</dbReference>
<proteinExistence type="predicted"/>
<evidence type="ECO:0000313" key="4">
    <source>
        <dbReference type="Proteomes" id="UP000585905"/>
    </source>
</evidence>
<feature type="domain" description="GH15-like" evidence="1">
    <location>
        <begin position="219"/>
        <end position="582"/>
    </location>
</feature>
<dbReference type="GO" id="GO:0004553">
    <property type="term" value="F:hydrolase activity, hydrolyzing O-glycosyl compounds"/>
    <property type="evidence" value="ECO:0007669"/>
    <property type="project" value="UniProtKB-ARBA"/>
</dbReference>